<dbReference type="GO" id="GO:0005886">
    <property type="term" value="C:plasma membrane"/>
    <property type="evidence" value="ECO:0007669"/>
    <property type="project" value="UniProtKB-SubCell"/>
</dbReference>
<accession>A0A2M7FMJ9</accession>
<evidence type="ECO:0000256" key="5">
    <source>
        <dbReference type="ARBA" id="ARBA00022475"/>
    </source>
</evidence>
<dbReference type="EC" id="3.6.1.27" evidence="3"/>
<name>A0A2M7FMJ9_9BACT</name>
<keyword evidence="7" id="KW-0378">Hydrolase</keyword>
<evidence type="ECO:0000256" key="4">
    <source>
        <dbReference type="ARBA" id="ARBA00021581"/>
    </source>
</evidence>
<comment type="subcellular location">
    <subcellularLocation>
        <location evidence="1">Cell membrane</location>
        <topology evidence="1">Multi-pass membrane protein</topology>
    </subcellularLocation>
</comment>
<dbReference type="GO" id="GO:0046677">
    <property type="term" value="P:response to antibiotic"/>
    <property type="evidence" value="ECO:0007669"/>
    <property type="project" value="UniProtKB-KW"/>
</dbReference>
<evidence type="ECO:0000256" key="9">
    <source>
        <dbReference type="ARBA" id="ARBA00023136"/>
    </source>
</evidence>
<proteinExistence type="inferred from homology"/>
<evidence type="ECO:0000256" key="10">
    <source>
        <dbReference type="ARBA" id="ARBA00023251"/>
    </source>
</evidence>
<evidence type="ECO:0000313" key="16">
    <source>
        <dbReference type="Proteomes" id="UP000230556"/>
    </source>
</evidence>
<dbReference type="Pfam" id="PF02673">
    <property type="entry name" value="BacA"/>
    <property type="match status" value="1"/>
</dbReference>
<feature type="transmembrane region" description="Helical" evidence="14">
    <location>
        <begin position="7"/>
        <end position="29"/>
    </location>
</feature>
<dbReference type="PANTHER" id="PTHR30622">
    <property type="entry name" value="UNDECAPRENYL-DIPHOSPHATASE"/>
    <property type="match status" value="1"/>
</dbReference>
<evidence type="ECO:0000256" key="14">
    <source>
        <dbReference type="SAM" id="Phobius"/>
    </source>
</evidence>
<feature type="transmembrane region" description="Helical" evidence="14">
    <location>
        <begin position="41"/>
        <end position="62"/>
    </location>
</feature>
<dbReference type="InterPro" id="IPR003824">
    <property type="entry name" value="UppP"/>
</dbReference>
<evidence type="ECO:0000256" key="11">
    <source>
        <dbReference type="ARBA" id="ARBA00032707"/>
    </source>
</evidence>
<organism evidence="15 16">
    <name type="scientific">Candidatus Collierbacteria bacterium CG17_big_fil_post_rev_8_21_14_2_50_45_7</name>
    <dbReference type="NCBI Taxonomy" id="1974536"/>
    <lineage>
        <taxon>Bacteria</taxon>
        <taxon>Candidatus Collieribacteriota</taxon>
    </lineage>
</organism>
<feature type="non-terminal residue" evidence="15">
    <location>
        <position position="102"/>
    </location>
</feature>
<dbReference type="PANTHER" id="PTHR30622:SF3">
    <property type="entry name" value="UNDECAPRENYL-DIPHOSPHATASE"/>
    <property type="match status" value="1"/>
</dbReference>
<keyword evidence="8 14" id="KW-1133">Transmembrane helix</keyword>
<keyword evidence="10" id="KW-0046">Antibiotic resistance</keyword>
<keyword evidence="9 14" id="KW-0472">Membrane</keyword>
<evidence type="ECO:0000256" key="13">
    <source>
        <dbReference type="ARBA" id="ARBA00047594"/>
    </source>
</evidence>
<dbReference type="EMBL" id="PFFO01000137">
    <property type="protein sequence ID" value="PIW07208.1"/>
    <property type="molecule type" value="Genomic_DNA"/>
</dbReference>
<sequence>MNFIQSIILGVVEGLTEFLPISSTFHLIVTSRLLSLPSSDFIKLFEVVIQSGAIFALVFLYLKTLFQDKKLLMNVIYSFIPTGLVAFSLHNVIKTVFFENNL</sequence>
<dbReference type="GO" id="GO:0050380">
    <property type="term" value="F:undecaprenyl-diphosphatase activity"/>
    <property type="evidence" value="ECO:0007669"/>
    <property type="project" value="UniProtKB-EC"/>
</dbReference>
<evidence type="ECO:0000256" key="12">
    <source>
        <dbReference type="ARBA" id="ARBA00032932"/>
    </source>
</evidence>
<dbReference type="AlphaFoldDB" id="A0A2M7FMJ9"/>
<evidence type="ECO:0000313" key="15">
    <source>
        <dbReference type="EMBL" id="PIW07208.1"/>
    </source>
</evidence>
<comment type="similarity">
    <text evidence="2">Belongs to the UppP family.</text>
</comment>
<keyword evidence="5" id="KW-1003">Cell membrane</keyword>
<comment type="catalytic activity">
    <reaction evidence="13">
        <text>di-trans,octa-cis-undecaprenyl diphosphate + H2O = di-trans,octa-cis-undecaprenyl phosphate + phosphate + H(+)</text>
        <dbReference type="Rhea" id="RHEA:28094"/>
        <dbReference type="ChEBI" id="CHEBI:15377"/>
        <dbReference type="ChEBI" id="CHEBI:15378"/>
        <dbReference type="ChEBI" id="CHEBI:43474"/>
        <dbReference type="ChEBI" id="CHEBI:58405"/>
        <dbReference type="ChEBI" id="CHEBI:60392"/>
        <dbReference type="EC" id="3.6.1.27"/>
    </reaction>
</comment>
<comment type="caution">
    <text evidence="15">The sequence shown here is derived from an EMBL/GenBank/DDBJ whole genome shotgun (WGS) entry which is preliminary data.</text>
</comment>
<evidence type="ECO:0000256" key="3">
    <source>
        <dbReference type="ARBA" id="ARBA00012374"/>
    </source>
</evidence>
<feature type="transmembrane region" description="Helical" evidence="14">
    <location>
        <begin position="74"/>
        <end position="93"/>
    </location>
</feature>
<evidence type="ECO:0000256" key="6">
    <source>
        <dbReference type="ARBA" id="ARBA00022692"/>
    </source>
</evidence>
<evidence type="ECO:0000256" key="2">
    <source>
        <dbReference type="ARBA" id="ARBA00010621"/>
    </source>
</evidence>
<evidence type="ECO:0000256" key="7">
    <source>
        <dbReference type="ARBA" id="ARBA00022801"/>
    </source>
</evidence>
<gene>
    <name evidence="15" type="ORF">COW38_03205</name>
</gene>
<reference evidence="16" key="1">
    <citation type="submission" date="2017-09" db="EMBL/GenBank/DDBJ databases">
        <title>Depth-based differentiation of microbial function through sediment-hosted aquifers and enrichment of novel symbionts in the deep terrestrial subsurface.</title>
        <authorList>
            <person name="Probst A.J."/>
            <person name="Ladd B."/>
            <person name="Jarett J.K."/>
            <person name="Geller-Mcgrath D.E."/>
            <person name="Sieber C.M.K."/>
            <person name="Emerson J.B."/>
            <person name="Anantharaman K."/>
            <person name="Thomas B.C."/>
            <person name="Malmstrom R."/>
            <person name="Stieglmeier M."/>
            <person name="Klingl A."/>
            <person name="Woyke T."/>
            <person name="Ryan C.M."/>
            <person name="Banfield J.F."/>
        </authorList>
    </citation>
    <scope>NUCLEOTIDE SEQUENCE [LARGE SCALE GENOMIC DNA]</scope>
</reference>
<dbReference type="Proteomes" id="UP000230556">
    <property type="component" value="Unassembled WGS sequence"/>
</dbReference>
<keyword evidence="6 14" id="KW-0812">Transmembrane</keyword>
<protein>
    <recommendedName>
        <fullName evidence="4">Undecaprenyl-diphosphatase</fullName>
        <ecNumber evidence="3">3.6.1.27</ecNumber>
    </recommendedName>
    <alternativeName>
        <fullName evidence="12">Bacitracin resistance protein</fullName>
    </alternativeName>
    <alternativeName>
        <fullName evidence="11">Undecaprenyl pyrophosphate phosphatase</fullName>
    </alternativeName>
</protein>
<evidence type="ECO:0000256" key="8">
    <source>
        <dbReference type="ARBA" id="ARBA00022989"/>
    </source>
</evidence>
<evidence type="ECO:0000256" key="1">
    <source>
        <dbReference type="ARBA" id="ARBA00004651"/>
    </source>
</evidence>